<protein>
    <recommendedName>
        <fullName evidence="2">NACHT domain-containing protein</fullName>
    </recommendedName>
</protein>
<dbReference type="InterPro" id="IPR016024">
    <property type="entry name" value="ARM-type_fold"/>
</dbReference>
<dbReference type="InterPro" id="IPR007111">
    <property type="entry name" value="NACHT_NTPase"/>
</dbReference>
<dbReference type="Pfam" id="PF05729">
    <property type="entry name" value="NACHT"/>
    <property type="match status" value="1"/>
</dbReference>
<evidence type="ECO:0000313" key="3">
    <source>
        <dbReference type="EMBL" id="BBM83349.1"/>
    </source>
</evidence>
<dbReference type="Gene3D" id="3.40.50.300">
    <property type="entry name" value="P-loop containing nucleotide triphosphate hydrolases"/>
    <property type="match status" value="1"/>
</dbReference>
<name>A0A5S9F3B5_UABAM</name>
<dbReference type="PROSITE" id="PS50837">
    <property type="entry name" value="NACHT"/>
    <property type="match status" value="1"/>
</dbReference>
<evidence type="ECO:0000313" key="4">
    <source>
        <dbReference type="Proteomes" id="UP000326354"/>
    </source>
</evidence>
<dbReference type="PANTHER" id="PTHR46844:SF1">
    <property type="entry name" value="SLR5058 PROTEIN"/>
    <property type="match status" value="1"/>
</dbReference>
<dbReference type="EMBL" id="AP019860">
    <property type="protein sequence ID" value="BBM83349.1"/>
    <property type="molecule type" value="Genomic_DNA"/>
</dbReference>
<accession>A0A5S9F3B5</accession>
<dbReference type="KEGG" id="uam:UABAM_01701"/>
<organism evidence="3 4">
    <name type="scientific">Uabimicrobium amorphum</name>
    <dbReference type="NCBI Taxonomy" id="2596890"/>
    <lineage>
        <taxon>Bacteria</taxon>
        <taxon>Pseudomonadati</taxon>
        <taxon>Planctomycetota</taxon>
        <taxon>Candidatus Uabimicrobiia</taxon>
        <taxon>Candidatus Uabimicrobiales</taxon>
        <taxon>Candidatus Uabimicrobiaceae</taxon>
        <taxon>Candidatus Uabimicrobium</taxon>
    </lineage>
</organism>
<proteinExistence type="predicted"/>
<dbReference type="SUPFAM" id="SSF48371">
    <property type="entry name" value="ARM repeat"/>
    <property type="match status" value="1"/>
</dbReference>
<gene>
    <name evidence="3" type="ORF">UABAM_01701</name>
</gene>
<reference evidence="3 4" key="1">
    <citation type="submission" date="2019-08" db="EMBL/GenBank/DDBJ databases">
        <title>Complete genome sequence of Candidatus Uab amorphum.</title>
        <authorList>
            <person name="Shiratori T."/>
            <person name="Suzuki S."/>
            <person name="Kakizawa Y."/>
            <person name="Ishida K."/>
        </authorList>
    </citation>
    <scope>NUCLEOTIDE SEQUENCE [LARGE SCALE GENOMIC DNA]</scope>
    <source>
        <strain evidence="3 4">SRT547</strain>
    </source>
</reference>
<dbReference type="PANTHER" id="PTHR46844">
    <property type="entry name" value="SLR5058 PROTEIN"/>
    <property type="match status" value="1"/>
</dbReference>
<dbReference type="InterPro" id="IPR014721">
    <property type="entry name" value="Ribsml_uS5_D2-typ_fold_subgr"/>
</dbReference>
<dbReference type="Gene3D" id="1.25.10.10">
    <property type="entry name" value="Leucine-rich Repeat Variant"/>
    <property type="match status" value="3"/>
</dbReference>
<evidence type="ECO:0000256" key="1">
    <source>
        <dbReference type="SAM" id="MobiDB-lite"/>
    </source>
</evidence>
<dbReference type="Proteomes" id="UP000326354">
    <property type="component" value="Chromosome"/>
</dbReference>
<dbReference type="OrthoDB" id="434212at2"/>
<feature type="region of interest" description="Disordered" evidence="1">
    <location>
        <begin position="331"/>
        <end position="351"/>
    </location>
</feature>
<dbReference type="Gene3D" id="3.30.230.10">
    <property type="match status" value="1"/>
</dbReference>
<dbReference type="InterPro" id="IPR027417">
    <property type="entry name" value="P-loop_NTPase"/>
</dbReference>
<evidence type="ECO:0000259" key="2">
    <source>
        <dbReference type="PROSITE" id="PS50837"/>
    </source>
</evidence>
<dbReference type="InterPro" id="IPR011989">
    <property type="entry name" value="ARM-like"/>
</dbReference>
<dbReference type="Pfam" id="PF13646">
    <property type="entry name" value="HEAT_2"/>
    <property type="match status" value="1"/>
</dbReference>
<feature type="domain" description="NACHT" evidence="2">
    <location>
        <begin position="406"/>
        <end position="496"/>
    </location>
</feature>
<dbReference type="SUPFAM" id="SSF52540">
    <property type="entry name" value="P-loop containing nucleoside triphosphate hydrolases"/>
    <property type="match status" value="1"/>
</dbReference>
<sequence>MLRSFTQYNPSSWKIFLHETSRKILTPYVTTEQLKEFESELKKFEKYFFPSRNGQQNFVTEQHERLKKYINVAKNFQNEKPHTSVNNFGNIFEEYLRKGPPEPLQTEEIGTVFVDKSGKGIPGKLTLTMVNKKGQHLFCCPEKNRFLITDNQFDNTITNIKKYITNTLSWQKDHSICWQLCRNDGQHLDYVEGSSLGCAFAIALQKILRKDQQYSLKTVVCSAEVDKDGNLKPVGHIHNKIKTVSQDTFFSTFVLALHDYNRVSDASTNLKLVGAVSIADAFEKIISNQETRKQLLKSIQNNYCNLKLFNSVVLSMEKNYQNIQILEAQRKDTEENPDENSHQQNNLHQPDSIGNLAEKYLDRNSTSIQPNSINTIDQQEKNTDNTQYTEINIYDDKIFSKNVKKTSLIITGAPGSGKSTMMCHIAWTLATKTLKNNYEKIPIKIKLSSWEESKSINLSNFLEQQSNIFSSISEEQWHFWLKRGDIFLLFDGLDEIKNSLFLDTHIQPTLEKYSNCSIIMTCRTTSLYLYQRLAGSMQICKIAKLNKSMRDNYVKKFPGLERNFPNLINLLTKNKSMEEISYTPFILSMICYLAGRDLQFPKKRSEFFQKIINALFENTSASWKGNLQGNTSLLMTSKKAMILSNMVWEITSHHGILQNFSEENLLCALEVTLAKHNISNVGIESSCILREFAGKCGILRQYNESYYFQHLSLQEYLIAKTIANNFNKNIDDKNALIKFKNNMQKTHWHYIVLFVLEMTENENVLFKLLQDISKFYFIYTNWEDPVSVAVKTLKEKSPKLFYRLLNKIIRRRNQDLFYNQLFFATKIIGMTESYGYKKRKYIIKRLRKLISISYYTKKVCEAYVDLQAKEHIQDILPILEHEWWNYREQACKTIGLLGSRDNIPHLKKLINDPECAEKAWEIIFQYANEKDLEWIDEVLLLPADVSKSPRENPTDFYLLRKYIKFIKEDYIQKILPRLLSSHDRSVQNRAFNMLCKLGNKSNIKYLEPYFEDPRDNIREICCQTIRNLKATIYFDYIKKCLHDPYSQIRITACYTMMELYNSNDLTSVLHCRYDTNFFVVNAFCRCVGKFGTSKDVEKLMDIIRNRDEIAIEFLKKHAKQELTTEILGEIRFHASMYDQEKMYKFLDQTGVHLASDFFGGYILGETICDTMLKIATHEHIDLIFEILRYFNDVNMTSKAAKLFLRIAKPQDWQKIIDFLSDESDCLRSFAYNAMYESGKVEIYANDLAKALYDNNYNIVREACWMLTEWEAQDKIDHIVQALQHSDDGVKTQVLSAIEKLGNRQHLKYVKPLLESENQHIIDGAWRVFEKMASDQELLELKPSLKSKQKGFRSHSVTVYENRASRQHIETIIIPKLSNENEYREACDVLAEAGANEDFLHLLPLLSDNSKAWTVYHSASQLVGENNILDILPLLKKPGWHVRRCACWLLRDIGKPENIPHIYPLIKDKNDLVSYSAYESIQKIAQRNFEELVLFKYKAVFLLYVKKILQRFRWLKKLPITYKIFDKH</sequence>
<keyword evidence="4" id="KW-1185">Reference proteome</keyword>